<evidence type="ECO:0000313" key="2">
    <source>
        <dbReference type="Proteomes" id="UP000822476"/>
    </source>
</evidence>
<keyword evidence="2" id="KW-1185">Reference proteome</keyword>
<dbReference type="Proteomes" id="UP000822476">
    <property type="component" value="Unassembled WGS sequence"/>
</dbReference>
<gene>
    <name evidence="1" type="ORF">EG68_08760</name>
</gene>
<name>A0A8S9YNV3_9TREM</name>
<dbReference type="EMBL" id="JTDE01004692">
    <property type="protein sequence ID" value="KAF7253080.1"/>
    <property type="molecule type" value="Genomic_DNA"/>
</dbReference>
<feature type="non-terminal residue" evidence="1">
    <location>
        <position position="72"/>
    </location>
</feature>
<proteinExistence type="predicted"/>
<accession>A0A8S9YNV3</accession>
<protein>
    <submittedName>
        <fullName evidence="1">Uncharacterized protein</fullName>
    </submittedName>
</protein>
<evidence type="ECO:0000313" key="1">
    <source>
        <dbReference type="EMBL" id="KAF7253080.1"/>
    </source>
</evidence>
<organism evidence="1 2">
    <name type="scientific">Paragonimus skrjabini miyazakii</name>
    <dbReference type="NCBI Taxonomy" id="59628"/>
    <lineage>
        <taxon>Eukaryota</taxon>
        <taxon>Metazoa</taxon>
        <taxon>Spiralia</taxon>
        <taxon>Lophotrochozoa</taxon>
        <taxon>Platyhelminthes</taxon>
        <taxon>Trematoda</taxon>
        <taxon>Digenea</taxon>
        <taxon>Plagiorchiida</taxon>
        <taxon>Troglotremata</taxon>
        <taxon>Troglotrematidae</taxon>
        <taxon>Paragonimus</taxon>
    </lineage>
</organism>
<sequence>IYFPCSHFTLQQSYQRYAQSSDFINIVVWKVNCDWFRNCYSLVFQNTLLKSFVHQCSQPLKTCINIFTTYSN</sequence>
<comment type="caution">
    <text evidence="1">The sequence shown here is derived from an EMBL/GenBank/DDBJ whole genome shotgun (WGS) entry which is preliminary data.</text>
</comment>
<dbReference type="AlphaFoldDB" id="A0A8S9YNV3"/>
<reference evidence="1" key="1">
    <citation type="submission" date="2019-07" db="EMBL/GenBank/DDBJ databases">
        <title>Annotation for the trematode Paragonimus miyazaki's.</title>
        <authorList>
            <person name="Choi Y.-J."/>
        </authorList>
    </citation>
    <scope>NUCLEOTIDE SEQUENCE</scope>
    <source>
        <strain evidence="1">Japan</strain>
    </source>
</reference>